<evidence type="ECO:0000256" key="1">
    <source>
        <dbReference type="ARBA" id="ARBA00022729"/>
    </source>
</evidence>
<feature type="compositionally biased region" description="Basic and acidic residues" evidence="3">
    <location>
        <begin position="26"/>
        <end position="66"/>
    </location>
</feature>
<evidence type="ECO:0000313" key="7">
    <source>
        <dbReference type="Proteomes" id="UP000070383"/>
    </source>
</evidence>
<dbReference type="Pfam" id="PF09223">
    <property type="entry name" value="ZinT"/>
    <property type="match status" value="1"/>
</dbReference>
<keyword evidence="7" id="KW-1185">Reference proteome</keyword>
<protein>
    <recommendedName>
        <fullName evidence="5">ZinT domain-containing protein</fullName>
    </recommendedName>
</protein>
<dbReference type="Gene3D" id="2.40.128.20">
    <property type="match status" value="1"/>
</dbReference>
<dbReference type="AlphaFoldDB" id="A0A133KI52"/>
<keyword evidence="2" id="KW-0862">Zinc</keyword>
<dbReference type="Proteomes" id="UP000070383">
    <property type="component" value="Unassembled WGS sequence"/>
</dbReference>
<feature type="region of interest" description="Disordered" evidence="3">
    <location>
        <begin position="25"/>
        <end position="80"/>
    </location>
</feature>
<dbReference type="EMBL" id="LRPM01000005">
    <property type="protein sequence ID" value="KWZ79235.1"/>
    <property type="molecule type" value="Genomic_DNA"/>
</dbReference>
<evidence type="ECO:0000259" key="5">
    <source>
        <dbReference type="Pfam" id="PF09223"/>
    </source>
</evidence>
<dbReference type="RefSeq" id="WP_004836513.1">
    <property type="nucleotide sequence ID" value="NZ_CAMUDP010000001.1"/>
</dbReference>
<evidence type="ECO:0000256" key="2">
    <source>
        <dbReference type="ARBA" id="ARBA00022833"/>
    </source>
</evidence>
<feature type="domain" description="ZinT" evidence="5">
    <location>
        <begin position="61"/>
        <end position="229"/>
    </location>
</feature>
<dbReference type="STRING" id="33036.HMPREF3200_00293"/>
<evidence type="ECO:0000256" key="3">
    <source>
        <dbReference type="SAM" id="MobiDB-lite"/>
    </source>
</evidence>
<gene>
    <name evidence="6" type="ORF">HMPREF3200_00293</name>
</gene>
<evidence type="ECO:0000313" key="6">
    <source>
        <dbReference type="EMBL" id="KWZ79235.1"/>
    </source>
</evidence>
<name>A0A133KI52_9FIRM</name>
<reference evidence="7" key="1">
    <citation type="submission" date="2016-01" db="EMBL/GenBank/DDBJ databases">
        <authorList>
            <person name="Mitreva M."/>
            <person name="Pepin K.H."/>
            <person name="Mihindukulasuriya K.A."/>
            <person name="Fulton R."/>
            <person name="Fronick C."/>
            <person name="O'Laughlin M."/>
            <person name="Miner T."/>
            <person name="Herter B."/>
            <person name="Rosa B.A."/>
            <person name="Cordes M."/>
            <person name="Tomlinson C."/>
            <person name="Wollam A."/>
            <person name="Palsikar V.B."/>
            <person name="Mardis E.R."/>
            <person name="Wilson R.K."/>
        </authorList>
    </citation>
    <scope>NUCLEOTIDE SEQUENCE [LARGE SCALE GENOMIC DNA]</scope>
    <source>
        <strain evidence="7">MJR8151</strain>
    </source>
</reference>
<dbReference type="InterPro" id="IPR012674">
    <property type="entry name" value="Calycin"/>
</dbReference>
<dbReference type="SUPFAM" id="SSF50814">
    <property type="entry name" value="Lipocalins"/>
    <property type="match status" value="1"/>
</dbReference>
<dbReference type="OrthoDB" id="3186216at2"/>
<comment type="caution">
    <text evidence="6">The sequence shown here is derived from an EMBL/GenBank/DDBJ whole genome shotgun (WGS) entry which is preliminary data.</text>
</comment>
<feature type="chain" id="PRO_5007456909" description="ZinT domain-containing protein" evidence="4">
    <location>
        <begin position="28"/>
        <end position="231"/>
    </location>
</feature>
<organism evidence="6 7">
    <name type="scientific">Anaerococcus tetradius</name>
    <dbReference type="NCBI Taxonomy" id="33036"/>
    <lineage>
        <taxon>Bacteria</taxon>
        <taxon>Bacillati</taxon>
        <taxon>Bacillota</taxon>
        <taxon>Tissierellia</taxon>
        <taxon>Tissierellales</taxon>
        <taxon>Peptoniphilaceae</taxon>
        <taxon>Anaerococcus</taxon>
    </lineage>
</organism>
<proteinExistence type="predicted"/>
<dbReference type="InterPro" id="IPR015304">
    <property type="entry name" value="ZinT_dom"/>
</dbReference>
<feature type="signal peptide" evidence="4">
    <location>
        <begin position="1"/>
        <end position="27"/>
    </location>
</feature>
<sequence length="231" mass="26225">MKNNKKYTLVALLSLGLILSACQKDQANDKASDNGKAETKVEEQAKEEKPAEESKKDAKDADKASEEVSMADWEGEWNSMGGYLEKPEIQAAYKTLAEKENTDEKTAKEGYLKKRKCDFGGLEISGDHVKFLKEFPEAKGEVIAEADYKFKEKVEAEHEGHKLEWDIFEATSENAPYKVLMMMPIHGEESLTHFHMRYGDDKDSLLKEEGWYPTFVKPSSTDQQIIDEISE</sequence>
<accession>A0A133KI52</accession>
<dbReference type="PATRIC" id="fig|33036.3.peg.296"/>
<keyword evidence="1 4" id="KW-0732">Signal</keyword>
<dbReference type="PROSITE" id="PS51257">
    <property type="entry name" value="PROKAR_LIPOPROTEIN"/>
    <property type="match status" value="1"/>
</dbReference>
<evidence type="ECO:0000256" key="4">
    <source>
        <dbReference type="SAM" id="SignalP"/>
    </source>
</evidence>
<dbReference type="GO" id="GO:0008270">
    <property type="term" value="F:zinc ion binding"/>
    <property type="evidence" value="ECO:0007669"/>
    <property type="project" value="InterPro"/>
</dbReference>